<accession>A0A6J3LMJ0</accession>
<dbReference type="InterPro" id="IPR000504">
    <property type="entry name" value="RRM_dom"/>
</dbReference>
<keyword evidence="1" id="KW-0694">RNA-binding</keyword>
<proteinExistence type="predicted"/>
<dbReference type="Proteomes" id="UP000504631">
    <property type="component" value="Unplaced"/>
</dbReference>
<dbReference type="GO" id="GO:0003723">
    <property type="term" value="F:RNA binding"/>
    <property type="evidence" value="ECO:0007669"/>
    <property type="project" value="UniProtKB-KW"/>
</dbReference>
<reference evidence="5" key="1">
    <citation type="submission" date="2025-08" db="UniProtKB">
        <authorList>
            <consortium name="RefSeq"/>
        </authorList>
    </citation>
    <scope>IDENTIFICATION</scope>
    <source>
        <tissue evidence="5">Muscle</tissue>
    </source>
</reference>
<dbReference type="Gene3D" id="3.30.70.330">
    <property type="match status" value="1"/>
</dbReference>
<organism evidence="4 5">
    <name type="scientific">Bombus vosnesenskii</name>
    <dbReference type="NCBI Taxonomy" id="207650"/>
    <lineage>
        <taxon>Eukaryota</taxon>
        <taxon>Metazoa</taxon>
        <taxon>Ecdysozoa</taxon>
        <taxon>Arthropoda</taxon>
        <taxon>Hexapoda</taxon>
        <taxon>Insecta</taxon>
        <taxon>Pterygota</taxon>
        <taxon>Neoptera</taxon>
        <taxon>Endopterygota</taxon>
        <taxon>Hymenoptera</taxon>
        <taxon>Apocrita</taxon>
        <taxon>Aculeata</taxon>
        <taxon>Apoidea</taxon>
        <taxon>Anthophila</taxon>
        <taxon>Apidae</taxon>
        <taxon>Bombus</taxon>
        <taxon>Pyrobombus</taxon>
    </lineage>
</organism>
<dbReference type="GeneID" id="117242964"/>
<feature type="compositionally biased region" description="Polar residues" evidence="2">
    <location>
        <begin position="146"/>
        <end position="161"/>
    </location>
</feature>
<name>A0A6J3LMJ0_9HYME</name>
<protein>
    <submittedName>
        <fullName evidence="5">Uncharacterized protein LOC117242964</fullName>
    </submittedName>
</protein>
<dbReference type="InterPro" id="IPR035979">
    <property type="entry name" value="RBD_domain_sf"/>
</dbReference>
<evidence type="ECO:0000313" key="4">
    <source>
        <dbReference type="Proteomes" id="UP000504631"/>
    </source>
</evidence>
<dbReference type="SUPFAM" id="SSF54928">
    <property type="entry name" value="RNA-binding domain, RBD"/>
    <property type="match status" value="2"/>
</dbReference>
<feature type="compositionally biased region" description="Basic and acidic residues" evidence="2">
    <location>
        <begin position="163"/>
        <end position="173"/>
    </location>
</feature>
<feature type="region of interest" description="Disordered" evidence="2">
    <location>
        <begin position="87"/>
        <end position="121"/>
    </location>
</feature>
<feature type="compositionally biased region" description="Low complexity" evidence="2">
    <location>
        <begin position="87"/>
        <end position="97"/>
    </location>
</feature>
<evidence type="ECO:0000256" key="1">
    <source>
        <dbReference type="ARBA" id="ARBA00022884"/>
    </source>
</evidence>
<keyword evidence="4" id="KW-1185">Reference proteome</keyword>
<evidence type="ECO:0000259" key="3">
    <source>
        <dbReference type="SMART" id="SM00360"/>
    </source>
</evidence>
<evidence type="ECO:0000256" key="2">
    <source>
        <dbReference type="SAM" id="MobiDB-lite"/>
    </source>
</evidence>
<feature type="domain" description="RRM" evidence="3">
    <location>
        <begin position="16"/>
        <end position="79"/>
    </location>
</feature>
<dbReference type="KEGG" id="bvk:117242964"/>
<feature type="domain" description="RRM" evidence="3">
    <location>
        <begin position="247"/>
        <end position="318"/>
    </location>
</feature>
<evidence type="ECO:0000313" key="5">
    <source>
        <dbReference type="RefSeq" id="XP_033365931.1"/>
    </source>
</evidence>
<dbReference type="InterPro" id="IPR012677">
    <property type="entry name" value="Nucleotide-bd_a/b_plait_sf"/>
</dbReference>
<gene>
    <name evidence="5" type="primary">LOC117242964</name>
</gene>
<dbReference type="SMART" id="SM00360">
    <property type="entry name" value="RRM"/>
    <property type="match status" value="2"/>
</dbReference>
<feature type="region of interest" description="Disordered" evidence="2">
    <location>
        <begin position="146"/>
        <end position="177"/>
    </location>
</feature>
<sequence length="330" mass="37300">MDHEKYYDKKSDGSYVIHFLNKKGLNLQEVNKKFSVFGKVLSVDDNGKANELCFIKYGTVEDAIKCIDGFKNDKSIKILPHIHKINNNNGKRLSRNNTTGKISHSRKKRTSNQDSSKHCSEKSNLISNFSPIKQFKDTETDCQSGANISKSLSSDSNFNNDTVDDKDSVDRSHPKQISSSKHISKYINLQRIASNSSISLGVTNGNVKESKKIFDETEIPALMSIDQKYMQNGKIIPSSSKIIPAKEIIVANVNPSLSIHYILHLFNKFNPIAVSSMMLIPETGISYCYVYYETYSEAYATMKEFDMYHLHGRKLIVLTTSELMKEISLL</sequence>
<dbReference type="CDD" id="cd00590">
    <property type="entry name" value="RRM_SF"/>
    <property type="match status" value="2"/>
</dbReference>
<dbReference type="AlphaFoldDB" id="A0A6J3LMJ0"/>
<dbReference type="RefSeq" id="XP_033365931.1">
    <property type="nucleotide sequence ID" value="XM_033510040.1"/>
</dbReference>